<evidence type="ECO:0000313" key="11">
    <source>
        <dbReference type="Proteomes" id="UP001151287"/>
    </source>
</evidence>
<evidence type="ECO:0000256" key="1">
    <source>
        <dbReference type="ARBA" id="ARBA00001968"/>
    </source>
</evidence>
<evidence type="ECO:0000256" key="7">
    <source>
        <dbReference type="ARBA" id="ARBA00023242"/>
    </source>
</evidence>
<dbReference type="Proteomes" id="UP001151287">
    <property type="component" value="Unassembled WGS sequence"/>
</dbReference>
<dbReference type="Pfam" id="PF13359">
    <property type="entry name" value="DDE_Tnp_4"/>
    <property type="match status" value="1"/>
</dbReference>
<dbReference type="GO" id="GO:0004518">
    <property type="term" value="F:nuclease activity"/>
    <property type="evidence" value="ECO:0007669"/>
    <property type="project" value="UniProtKB-KW"/>
</dbReference>
<evidence type="ECO:0000256" key="4">
    <source>
        <dbReference type="ARBA" id="ARBA00022722"/>
    </source>
</evidence>
<feature type="domain" description="DUF8040" evidence="9">
    <location>
        <begin position="44"/>
        <end position="136"/>
    </location>
</feature>
<evidence type="ECO:0000313" key="10">
    <source>
        <dbReference type="EMBL" id="KAJ1693176.1"/>
    </source>
</evidence>
<keyword evidence="7" id="KW-0539">Nucleus</keyword>
<evidence type="ECO:0008006" key="12">
    <source>
        <dbReference type="Google" id="ProtNLM"/>
    </source>
</evidence>
<dbReference type="InterPro" id="IPR027806">
    <property type="entry name" value="HARBI1_dom"/>
</dbReference>
<dbReference type="GO" id="GO:0005634">
    <property type="term" value="C:nucleus"/>
    <property type="evidence" value="ECO:0007669"/>
    <property type="project" value="UniProtKB-SubCell"/>
</dbReference>
<keyword evidence="6" id="KW-0378">Hydrolase</keyword>
<evidence type="ECO:0000256" key="2">
    <source>
        <dbReference type="ARBA" id="ARBA00004123"/>
    </source>
</evidence>
<gene>
    <name evidence="10" type="ORF">LUZ63_009874</name>
</gene>
<feature type="domain" description="DDE Tnp4" evidence="8">
    <location>
        <begin position="173"/>
        <end position="338"/>
    </location>
</feature>
<comment type="cofactor">
    <cofactor evidence="1">
        <name>a divalent metal cation</name>
        <dbReference type="ChEBI" id="CHEBI:60240"/>
    </cofactor>
</comment>
<dbReference type="GO" id="GO:0046872">
    <property type="term" value="F:metal ion binding"/>
    <property type="evidence" value="ECO:0007669"/>
    <property type="project" value="UniProtKB-KW"/>
</dbReference>
<reference evidence="10" key="1">
    <citation type="journal article" date="2022" name="Cell">
        <title>Repeat-based holocentromeres influence genome architecture and karyotype evolution.</title>
        <authorList>
            <person name="Hofstatter P.G."/>
            <person name="Thangavel G."/>
            <person name="Lux T."/>
            <person name="Neumann P."/>
            <person name="Vondrak T."/>
            <person name="Novak P."/>
            <person name="Zhang M."/>
            <person name="Costa L."/>
            <person name="Castellani M."/>
            <person name="Scott A."/>
            <person name="Toegelov H."/>
            <person name="Fuchs J."/>
            <person name="Mata-Sucre Y."/>
            <person name="Dias Y."/>
            <person name="Vanzela A.L.L."/>
            <person name="Huettel B."/>
            <person name="Almeida C.C.S."/>
            <person name="Simkova H."/>
            <person name="Souza G."/>
            <person name="Pedrosa-Harand A."/>
            <person name="Macas J."/>
            <person name="Mayer K.F.X."/>
            <person name="Houben A."/>
            <person name="Marques A."/>
        </authorList>
    </citation>
    <scope>NUCLEOTIDE SEQUENCE</scope>
    <source>
        <strain evidence="10">RhyBre1mFocal</strain>
    </source>
</reference>
<evidence type="ECO:0000256" key="3">
    <source>
        <dbReference type="ARBA" id="ARBA00006958"/>
    </source>
</evidence>
<dbReference type="PANTHER" id="PTHR22930:SF259">
    <property type="entry name" value="OS08G0106900 PROTEIN"/>
    <property type="match status" value="1"/>
</dbReference>
<dbReference type="InterPro" id="IPR045249">
    <property type="entry name" value="HARBI1-like"/>
</dbReference>
<keyword evidence="11" id="KW-1185">Reference proteome</keyword>
<keyword evidence="4" id="KW-0540">Nuclease</keyword>
<evidence type="ECO:0000256" key="5">
    <source>
        <dbReference type="ARBA" id="ARBA00022723"/>
    </source>
</evidence>
<dbReference type="InterPro" id="IPR058353">
    <property type="entry name" value="DUF8040"/>
</dbReference>
<dbReference type="EMBL" id="JAMQYH010000003">
    <property type="protein sequence ID" value="KAJ1693176.1"/>
    <property type="molecule type" value="Genomic_DNA"/>
</dbReference>
<dbReference type="AlphaFoldDB" id="A0A9Q0HP01"/>
<dbReference type="PANTHER" id="PTHR22930">
    <property type="match status" value="1"/>
</dbReference>
<evidence type="ECO:0000259" key="9">
    <source>
        <dbReference type="Pfam" id="PF26138"/>
    </source>
</evidence>
<evidence type="ECO:0000256" key="6">
    <source>
        <dbReference type="ARBA" id="ARBA00022801"/>
    </source>
</evidence>
<protein>
    <recommendedName>
        <fullName evidence="12">Transposase</fullName>
    </recommendedName>
</protein>
<proteinExistence type="inferred from homology"/>
<organism evidence="10 11">
    <name type="scientific">Rhynchospora breviuscula</name>
    <dbReference type="NCBI Taxonomy" id="2022672"/>
    <lineage>
        <taxon>Eukaryota</taxon>
        <taxon>Viridiplantae</taxon>
        <taxon>Streptophyta</taxon>
        <taxon>Embryophyta</taxon>
        <taxon>Tracheophyta</taxon>
        <taxon>Spermatophyta</taxon>
        <taxon>Magnoliopsida</taxon>
        <taxon>Liliopsida</taxon>
        <taxon>Poales</taxon>
        <taxon>Cyperaceae</taxon>
        <taxon>Cyperoideae</taxon>
        <taxon>Rhynchosporeae</taxon>
        <taxon>Rhynchospora</taxon>
    </lineage>
</organism>
<comment type="subcellular location">
    <subcellularLocation>
        <location evidence="2">Nucleus</location>
    </subcellularLocation>
</comment>
<dbReference type="Pfam" id="PF26138">
    <property type="entry name" value="DUF8040"/>
    <property type="match status" value="1"/>
</dbReference>
<accession>A0A9Q0HP01</accession>
<sequence length="402" mass="46202">MSDDDDLAQEEFMQQMLRDTTIWYCMAAQACATISWTQTKNDRMMSGKDWIMHHLDGHHLLCYERYRLSTTNFNILCDELKAKGLECNGHVILEEQVAMFLQAVGHGHVMRVVGYDFQHSIETVWRCFRRVLSAILLLQLDYIKTPITSDAPIPSKVAEGTQFHAFKGALGAIDGTHIKAIPDGNDKFPERYRNRKGNLTQNVMAAVDFDGNFVAVVAGWEGSAHDNLILRKAVEDGFVVPTGRYYLVDGGYANTPQFLSPYRATLYHLASFRNRRRGGRNHYGCAEELFNHKHSQLRNIVEKTFGILKSRFRILVDMHPYEFKIQTDIVIACCILHNFIKKHNRLQGNPEDNIFEERLNRNRTCNSQPDEEDSGVPNMQIGNNLRDSIRDILWANRANRQH</sequence>
<name>A0A9Q0HP01_9POAL</name>
<comment type="caution">
    <text evidence="10">The sequence shown here is derived from an EMBL/GenBank/DDBJ whole genome shotgun (WGS) entry which is preliminary data.</text>
</comment>
<keyword evidence="5" id="KW-0479">Metal-binding</keyword>
<dbReference type="OrthoDB" id="1851308at2759"/>
<evidence type="ECO:0000259" key="8">
    <source>
        <dbReference type="Pfam" id="PF13359"/>
    </source>
</evidence>
<comment type="similarity">
    <text evidence="3">Belongs to the HARBI1 family.</text>
</comment>
<dbReference type="GO" id="GO:0016787">
    <property type="term" value="F:hydrolase activity"/>
    <property type="evidence" value="ECO:0007669"/>
    <property type="project" value="UniProtKB-KW"/>
</dbReference>